<name>A0A8K1FJ76_PYTOL</name>
<gene>
    <name evidence="1" type="ORF">Poli38472_005452</name>
</gene>
<dbReference type="Pfam" id="PF06258">
    <property type="entry name" value="Mito_fiss_Elm1"/>
    <property type="match status" value="1"/>
</dbReference>
<proteinExistence type="predicted"/>
<accession>A0A8K1FJ76</accession>
<dbReference type="AlphaFoldDB" id="A0A8K1FJ76"/>
<evidence type="ECO:0000313" key="1">
    <source>
        <dbReference type="EMBL" id="TMW62834.1"/>
    </source>
</evidence>
<dbReference type="SUPFAM" id="SSF53756">
    <property type="entry name" value="UDP-Glycosyltransferase/glycogen phosphorylase"/>
    <property type="match status" value="1"/>
</dbReference>
<dbReference type="EMBL" id="SPLM01000073">
    <property type="protein sequence ID" value="TMW62834.1"/>
    <property type="molecule type" value="Genomic_DNA"/>
</dbReference>
<dbReference type="Proteomes" id="UP000794436">
    <property type="component" value="Unassembled WGS sequence"/>
</dbReference>
<dbReference type="PANTHER" id="PTHR33986:SF15">
    <property type="entry name" value="MITOCHONDRIAL FISSION PROTEIN ELM1"/>
    <property type="match status" value="1"/>
</dbReference>
<dbReference type="OrthoDB" id="1856981at2759"/>
<comment type="caution">
    <text evidence="1">The sequence shown here is derived from an EMBL/GenBank/DDBJ whole genome shotgun (WGS) entry which is preliminary data.</text>
</comment>
<dbReference type="InterPro" id="IPR009367">
    <property type="entry name" value="Elm1-like"/>
</dbReference>
<protein>
    <recommendedName>
        <fullName evidence="3">Mitochondrial fission protein ELM1</fullName>
    </recommendedName>
</protein>
<evidence type="ECO:0000313" key="2">
    <source>
        <dbReference type="Proteomes" id="UP000794436"/>
    </source>
</evidence>
<keyword evidence="2" id="KW-1185">Reference proteome</keyword>
<evidence type="ECO:0008006" key="3">
    <source>
        <dbReference type="Google" id="ProtNLM"/>
    </source>
</evidence>
<sequence length="380" mass="41009">MTAVSLAVIRVIALGNGAAGAEKQALALGTRVLAHLSRADAAKQSTLQLLSVPLSDRVFFQRLPPVLQVAAALVTRDPFFGYALSDTTKRALLGRDDTGDKPRRRVKLVIGCGRSTVSICAALKRLGQRSNEQVINVQIQHPRVPLGLFDAVITPRHDFEKQANLPSNVYHTHGTMCALDHETLQHQGDAWREALTPYLDKHTRLTWLVGGSCRGFAFNEREAHDMADQVLAAMASFRPNASLMVTFSRRTPPQAQVAIETRLRASLCPDSELFVWNGQGANPFNAFLHHATAIVTTPDSVSMTTEAILTGKPVLTLATDRTSGKFQRFHQSLLTNAYTAPVSASSLATTAAASHGSTAIEAELDAIAAKIAHQVLSVAQ</sequence>
<reference evidence="1" key="1">
    <citation type="submission" date="2019-03" db="EMBL/GenBank/DDBJ databases">
        <title>Long read genome sequence of the mycoparasitic Pythium oligandrum ATCC 38472 isolated from sugarbeet rhizosphere.</title>
        <authorList>
            <person name="Gaulin E."/>
        </authorList>
    </citation>
    <scope>NUCLEOTIDE SEQUENCE</scope>
    <source>
        <strain evidence="1">ATCC 38472_TT</strain>
    </source>
</reference>
<dbReference type="PANTHER" id="PTHR33986">
    <property type="entry name" value="OS02G0535700 PROTEIN"/>
    <property type="match status" value="1"/>
</dbReference>
<organism evidence="1 2">
    <name type="scientific">Pythium oligandrum</name>
    <name type="common">Mycoparasitic fungus</name>
    <dbReference type="NCBI Taxonomy" id="41045"/>
    <lineage>
        <taxon>Eukaryota</taxon>
        <taxon>Sar</taxon>
        <taxon>Stramenopiles</taxon>
        <taxon>Oomycota</taxon>
        <taxon>Peronosporomycetes</taxon>
        <taxon>Pythiales</taxon>
        <taxon>Pythiaceae</taxon>
        <taxon>Pythium</taxon>
    </lineage>
</organism>